<dbReference type="AlphaFoldDB" id="A0A133NNL0"/>
<sequence length="86" mass="10172">MNYDESKYSHTKIFTYFPIINIKSKDNCDFTHAKVKINKSKDNCDFMQTDAPLSKLKKYYSFESRNTRLLSKVKNTTIPTTLKEYT</sequence>
<dbReference type="EMBL" id="LRQA01000041">
    <property type="protein sequence ID" value="KXA17893.1"/>
    <property type="molecule type" value="Genomic_DNA"/>
</dbReference>
<protein>
    <submittedName>
        <fullName evidence="1">Uncharacterized protein</fullName>
    </submittedName>
</protein>
<evidence type="ECO:0000313" key="1">
    <source>
        <dbReference type="EMBL" id="KXA17893.1"/>
    </source>
</evidence>
<name>A0A133NNL0_GARVA</name>
<dbReference type="Proteomes" id="UP000070558">
    <property type="component" value="Unassembled WGS sequence"/>
</dbReference>
<evidence type="ECO:0000313" key="2">
    <source>
        <dbReference type="Proteomes" id="UP000070558"/>
    </source>
</evidence>
<comment type="caution">
    <text evidence="1">The sequence shown here is derived from an EMBL/GenBank/DDBJ whole genome shotgun (WGS) entry which is preliminary data.</text>
</comment>
<accession>A0A133NNL0</accession>
<proteinExistence type="predicted"/>
<gene>
    <name evidence="1" type="ORF">HMPREF3216_00937</name>
</gene>
<reference evidence="1 2" key="1">
    <citation type="submission" date="2016-01" db="EMBL/GenBank/DDBJ databases">
        <authorList>
            <person name="Oliw E.H."/>
        </authorList>
    </citation>
    <scope>NUCLEOTIDE SEQUENCE [LARGE SCALE GENOMIC DNA]</scope>
    <source>
        <strain evidence="1 2">GED7760B</strain>
    </source>
</reference>
<organism evidence="1 2">
    <name type="scientific">Gardnerella vaginalis</name>
    <dbReference type="NCBI Taxonomy" id="2702"/>
    <lineage>
        <taxon>Bacteria</taxon>
        <taxon>Bacillati</taxon>
        <taxon>Actinomycetota</taxon>
        <taxon>Actinomycetes</taxon>
        <taxon>Bifidobacteriales</taxon>
        <taxon>Bifidobacteriaceae</taxon>
        <taxon>Gardnerella</taxon>
    </lineage>
</organism>
<dbReference type="PATRIC" id="fig|2702.99.peg.915"/>